<protein>
    <submittedName>
        <fullName evidence="2">Tetratricopeptide repeat protein</fullName>
    </submittedName>
</protein>
<organism evidence="2 3">
    <name type="scientific">Phoenicibacter congonensis</name>
    <dbReference type="NCBI Taxonomy" id="1944646"/>
    <lineage>
        <taxon>Bacteria</taxon>
        <taxon>Bacillati</taxon>
        <taxon>Actinomycetota</taxon>
        <taxon>Coriobacteriia</taxon>
        <taxon>Eggerthellales</taxon>
        <taxon>Eggerthellaceae</taxon>
        <taxon>Phoenicibacter</taxon>
    </lineage>
</organism>
<evidence type="ECO:0000313" key="2">
    <source>
        <dbReference type="EMBL" id="MDO4841974.1"/>
    </source>
</evidence>
<name>A0AA43RHL5_9ACTN</name>
<comment type="caution">
    <text evidence="2">The sequence shown here is derived from an EMBL/GenBank/DDBJ whole genome shotgun (WGS) entry which is preliminary data.</text>
</comment>
<sequence>MNETTFSRANGLYKAGDYRGALRKYTDCLRDEQNPLQPGEYGALYHHIGNCLMKMKNPSEAIRAYLQSQEDTAYTSGASLHTNLGKAYSSMKEYDKAIDEFQAAIDTPGYDARYKALLSLGNIQMKMGDSADAGRNFREAALDENNPDPAKALLNLGVCFMSLGRPEEAIASYESAKQFDTKRDTKNALLSSMGQAYAANNQPEEAVECFREVTADGTFQLSDSASVDYSRCISIINKK</sequence>
<dbReference type="PANTHER" id="PTHR12558:SF13">
    <property type="entry name" value="CELL DIVISION CYCLE PROTEIN 27 HOMOLOG"/>
    <property type="match status" value="1"/>
</dbReference>
<dbReference type="InterPro" id="IPR002885">
    <property type="entry name" value="PPR_rpt"/>
</dbReference>
<dbReference type="SUPFAM" id="SSF48452">
    <property type="entry name" value="TPR-like"/>
    <property type="match status" value="2"/>
</dbReference>
<gene>
    <name evidence="2" type="ORF">Q3982_04780</name>
</gene>
<accession>A0AA43RHL5</accession>
<dbReference type="Proteomes" id="UP001168575">
    <property type="component" value="Unassembled WGS sequence"/>
</dbReference>
<feature type="non-terminal residue" evidence="2">
    <location>
        <position position="239"/>
    </location>
</feature>
<dbReference type="InterPro" id="IPR019734">
    <property type="entry name" value="TPR_rpt"/>
</dbReference>
<evidence type="ECO:0000256" key="1">
    <source>
        <dbReference type="PROSITE-ProRule" id="PRU00339"/>
    </source>
</evidence>
<dbReference type="SMART" id="SM00028">
    <property type="entry name" value="TPR"/>
    <property type="match status" value="6"/>
</dbReference>
<dbReference type="Pfam" id="PF13432">
    <property type="entry name" value="TPR_16"/>
    <property type="match status" value="1"/>
</dbReference>
<feature type="repeat" description="TPR" evidence="1">
    <location>
        <begin position="78"/>
        <end position="111"/>
    </location>
</feature>
<dbReference type="EMBL" id="JAUMVS010000072">
    <property type="protein sequence ID" value="MDO4841974.1"/>
    <property type="molecule type" value="Genomic_DNA"/>
</dbReference>
<dbReference type="Pfam" id="PF01535">
    <property type="entry name" value="PPR"/>
    <property type="match status" value="1"/>
</dbReference>
<dbReference type="PROSITE" id="PS50005">
    <property type="entry name" value="TPR"/>
    <property type="match status" value="2"/>
</dbReference>
<proteinExistence type="predicted"/>
<keyword evidence="3" id="KW-1185">Reference proteome</keyword>
<dbReference type="AlphaFoldDB" id="A0AA43RHL5"/>
<dbReference type="InterPro" id="IPR011990">
    <property type="entry name" value="TPR-like_helical_dom_sf"/>
</dbReference>
<keyword evidence="1" id="KW-0802">TPR repeat</keyword>
<feature type="repeat" description="TPR" evidence="1">
    <location>
        <begin position="150"/>
        <end position="183"/>
    </location>
</feature>
<evidence type="ECO:0000313" key="3">
    <source>
        <dbReference type="Proteomes" id="UP001168575"/>
    </source>
</evidence>
<dbReference type="Pfam" id="PF13181">
    <property type="entry name" value="TPR_8"/>
    <property type="match status" value="2"/>
</dbReference>
<reference evidence="2" key="1">
    <citation type="submission" date="2023-07" db="EMBL/GenBank/DDBJ databases">
        <title>Between Cages and Wild: Unraveling the Impact of Captivity on Animal Microbiomes and Antimicrobial Resistance.</title>
        <authorList>
            <person name="Schmartz G.P."/>
            <person name="Rehner J."/>
            <person name="Schuff M.J."/>
            <person name="Becker S.L."/>
            <person name="Kravczyk M."/>
            <person name="Gurevich A."/>
            <person name="Francke R."/>
            <person name="Mueller R."/>
            <person name="Keller V."/>
            <person name="Keller A."/>
        </authorList>
    </citation>
    <scope>NUCLEOTIDE SEQUENCE</scope>
    <source>
        <strain evidence="2">S12M_St_49</strain>
    </source>
</reference>
<dbReference type="Gene3D" id="1.25.40.10">
    <property type="entry name" value="Tetratricopeptide repeat domain"/>
    <property type="match status" value="2"/>
</dbReference>
<dbReference type="PANTHER" id="PTHR12558">
    <property type="entry name" value="CELL DIVISION CYCLE 16,23,27"/>
    <property type="match status" value="1"/>
</dbReference>